<protein>
    <recommendedName>
        <fullName evidence="4">C2H2-type domain-containing protein</fullName>
    </recommendedName>
</protein>
<reference evidence="2" key="1">
    <citation type="submission" date="2022-09" db="EMBL/GenBank/DDBJ databases">
        <title>Actin cytoskeleton and complex cell architecture in an #Asgard archaeon.</title>
        <authorList>
            <person name="Ponce Toledo R.I."/>
            <person name="Schleper C."/>
            <person name="Rodrigues Oliveira T."/>
            <person name="Wollweber F."/>
            <person name="Xu J."/>
            <person name="Rittmann S."/>
            <person name="Klingl A."/>
            <person name="Pilhofer M."/>
        </authorList>
    </citation>
    <scope>NUCLEOTIDE SEQUENCE</scope>
    <source>
        <strain evidence="2">B-35</strain>
    </source>
</reference>
<evidence type="ECO:0000256" key="1">
    <source>
        <dbReference type="SAM" id="Phobius"/>
    </source>
</evidence>
<gene>
    <name evidence="2" type="ORF">NEF87_000045</name>
</gene>
<feature type="transmembrane region" description="Helical" evidence="1">
    <location>
        <begin position="66"/>
        <end position="84"/>
    </location>
</feature>
<proteinExistence type="predicted"/>
<organism evidence="2 3">
    <name type="scientific">Candidatus Lokiarchaeum ossiferum</name>
    <dbReference type="NCBI Taxonomy" id="2951803"/>
    <lineage>
        <taxon>Archaea</taxon>
        <taxon>Promethearchaeati</taxon>
        <taxon>Promethearchaeota</taxon>
        <taxon>Promethearchaeia</taxon>
        <taxon>Promethearchaeales</taxon>
        <taxon>Promethearchaeaceae</taxon>
        <taxon>Candidatus Lokiarchaeum</taxon>
    </lineage>
</organism>
<evidence type="ECO:0000313" key="2">
    <source>
        <dbReference type="EMBL" id="UYP43760.1"/>
    </source>
</evidence>
<sequence length="146" mass="16381">MSVESYINWSQLSHAQFAAMSLRDQIIFFALAVAITVLALTLTYWVVKGALYLTYYAVKLSIYISYYSVVLSLLIPYAILKLVAKPIRDYSQRPLIPLNQAPVSAPVAHRYCSECGKEFSSAMEEAIHNNGNCFCEKCGIKVDTRV</sequence>
<accession>A0ABY6HK46</accession>
<keyword evidence="1" id="KW-0812">Transmembrane</keyword>
<keyword evidence="3" id="KW-1185">Reference proteome</keyword>
<evidence type="ECO:0000313" key="3">
    <source>
        <dbReference type="Proteomes" id="UP001208689"/>
    </source>
</evidence>
<keyword evidence="1" id="KW-0472">Membrane</keyword>
<keyword evidence="1" id="KW-1133">Transmembrane helix</keyword>
<dbReference type="EMBL" id="CP104013">
    <property type="protein sequence ID" value="UYP43760.1"/>
    <property type="molecule type" value="Genomic_DNA"/>
</dbReference>
<dbReference type="Proteomes" id="UP001208689">
    <property type="component" value="Chromosome"/>
</dbReference>
<evidence type="ECO:0008006" key="4">
    <source>
        <dbReference type="Google" id="ProtNLM"/>
    </source>
</evidence>
<feature type="transmembrane region" description="Helical" evidence="1">
    <location>
        <begin position="26"/>
        <end position="46"/>
    </location>
</feature>
<name>A0ABY6HK46_9ARCH</name>